<evidence type="ECO:0000313" key="2">
    <source>
        <dbReference type="Proteomes" id="UP000076088"/>
    </source>
</evidence>
<gene>
    <name evidence="1" type="ORF">ATM17_15995</name>
</gene>
<dbReference type="Proteomes" id="UP000076088">
    <property type="component" value="Chromosome"/>
</dbReference>
<dbReference type="KEGG" id="smaz:LH19_15425"/>
<sequence>MKMPGSQPRVRSCPLGAPALGADNAILADTALHVTDDTEVTVFAGQPAVPRNITVKGNDANVTGDVIVEGLNAFNVPIAETIALAGAAVVAGNLAFRQVTKVTLPDYAVANTERVRVGTGAKLGLPVMLSRDTILAAFRGGAREANRPTVVVDVDEVEKNTVTLSSALNGTAVIVDLYETN</sequence>
<dbReference type="AlphaFoldDB" id="A0AAC8Z229"/>
<reference evidence="1 2" key="2">
    <citation type="journal article" date="2016" name="Genome Announc.">
        <title>Complete Genome Sequence of Sphingopyxis macrogoltabida Strain 203N (NBRC 111659), a Polyethylene Glycol Degrader.</title>
        <authorList>
            <person name="Ohtsubo Y."/>
            <person name="Nonoyama S."/>
            <person name="Nagata Y."/>
            <person name="Numata M."/>
            <person name="Tsuchikane K."/>
            <person name="Hosoyama A."/>
            <person name="Yamazoe A."/>
            <person name="Tsuda M."/>
            <person name="Fujita N."/>
            <person name="Kawai F."/>
        </authorList>
    </citation>
    <scope>NUCLEOTIDE SEQUENCE [LARGE SCALE GENOMIC DNA]</scope>
    <source>
        <strain evidence="1 2">203N</strain>
    </source>
</reference>
<protein>
    <submittedName>
        <fullName evidence="1">Uncharacterized protein</fullName>
    </submittedName>
</protein>
<keyword evidence="2" id="KW-1185">Reference proteome</keyword>
<name>A0AAC8Z229_SPHMC</name>
<organism evidence="1 2">
    <name type="scientific">Sphingopyxis macrogoltabida</name>
    <name type="common">Sphingomonas macrogoltabidus</name>
    <dbReference type="NCBI Taxonomy" id="33050"/>
    <lineage>
        <taxon>Bacteria</taxon>
        <taxon>Pseudomonadati</taxon>
        <taxon>Pseudomonadota</taxon>
        <taxon>Alphaproteobacteria</taxon>
        <taxon>Sphingomonadales</taxon>
        <taxon>Sphingomonadaceae</taxon>
        <taxon>Sphingopyxis</taxon>
    </lineage>
</organism>
<evidence type="ECO:0000313" key="1">
    <source>
        <dbReference type="EMBL" id="AMU90525.1"/>
    </source>
</evidence>
<reference evidence="2" key="1">
    <citation type="submission" date="2015-11" db="EMBL/GenBank/DDBJ databases">
        <title>Complete genome sequence of a polyethylene-glycol degrader Sphingopyxis macrogoltabida 203N (NBRC 111659).</title>
        <authorList>
            <person name="Yoshiyuki O."/>
            <person name="Shouta N."/>
            <person name="Nagata Y."/>
            <person name="Numata M."/>
            <person name="Tsuchikane K."/>
            <person name="Hosoyama A."/>
            <person name="Yamazoe A."/>
            <person name="Tsuda M."/>
            <person name="Fujita N."/>
            <person name="Kawai F."/>
        </authorList>
    </citation>
    <scope>NUCLEOTIDE SEQUENCE [LARGE SCALE GENOMIC DNA]</scope>
    <source>
        <strain evidence="2">203N</strain>
    </source>
</reference>
<proteinExistence type="predicted"/>
<dbReference type="RefSeq" id="WP_054729536.1">
    <property type="nucleotide sequence ID" value="NZ_CP009429.1"/>
</dbReference>
<accession>A0AAC8Z229</accession>
<dbReference type="EMBL" id="CP013344">
    <property type="protein sequence ID" value="AMU90525.1"/>
    <property type="molecule type" value="Genomic_DNA"/>
</dbReference>